<name>A0A914BX12_9BILA</name>
<proteinExistence type="inferred from homology"/>
<dbReference type="InterPro" id="IPR000731">
    <property type="entry name" value="SSD"/>
</dbReference>
<evidence type="ECO:0000256" key="3">
    <source>
        <dbReference type="ARBA" id="ARBA00022692"/>
    </source>
</evidence>
<feature type="transmembrane region" description="Helical" evidence="7">
    <location>
        <begin position="846"/>
        <end position="864"/>
    </location>
</feature>
<keyword evidence="9" id="KW-1185">Reference proteome</keyword>
<dbReference type="InterPro" id="IPR051697">
    <property type="entry name" value="Patched_domain-protein"/>
</dbReference>
<keyword evidence="4 7" id="KW-1133">Transmembrane helix</keyword>
<dbReference type="GO" id="GO:0006897">
    <property type="term" value="P:endocytosis"/>
    <property type="evidence" value="ECO:0007669"/>
    <property type="project" value="TreeGrafter"/>
</dbReference>
<dbReference type="PANTHER" id="PTHR10796">
    <property type="entry name" value="PATCHED-RELATED"/>
    <property type="match status" value="1"/>
</dbReference>
<dbReference type="GO" id="GO:0018996">
    <property type="term" value="P:molting cycle, collagen and cuticulin-based cuticle"/>
    <property type="evidence" value="ECO:0007669"/>
    <property type="project" value="TreeGrafter"/>
</dbReference>
<keyword evidence="3 7" id="KW-0812">Transmembrane</keyword>
<dbReference type="PROSITE" id="PS50156">
    <property type="entry name" value="SSD"/>
    <property type="match status" value="1"/>
</dbReference>
<feature type="transmembrane region" description="Helical" evidence="7">
    <location>
        <begin position="20"/>
        <end position="38"/>
    </location>
</feature>
<evidence type="ECO:0000256" key="1">
    <source>
        <dbReference type="ARBA" id="ARBA00004141"/>
    </source>
</evidence>
<protein>
    <submittedName>
        <fullName evidence="10">SSD domain-containing protein</fullName>
    </submittedName>
</protein>
<feature type="transmembrane region" description="Helical" evidence="7">
    <location>
        <begin position="506"/>
        <end position="525"/>
    </location>
</feature>
<feature type="domain" description="SSD" evidence="8">
    <location>
        <begin position="252"/>
        <end position="409"/>
    </location>
</feature>
<dbReference type="Proteomes" id="UP000887540">
    <property type="component" value="Unplaced"/>
</dbReference>
<dbReference type="Pfam" id="PF02460">
    <property type="entry name" value="Patched"/>
    <property type="match status" value="1"/>
</dbReference>
<dbReference type="InterPro" id="IPR003392">
    <property type="entry name" value="PTHD_SSD"/>
</dbReference>
<comment type="subcellular location">
    <subcellularLocation>
        <location evidence="1">Membrane</location>
        <topology evidence="1">Multi-pass membrane protein</topology>
    </subcellularLocation>
</comment>
<dbReference type="WBParaSite" id="ACRNAN_Path_1180.g4574.t1">
    <property type="protein sequence ID" value="ACRNAN_Path_1180.g4574.t1"/>
    <property type="gene ID" value="ACRNAN_Path_1180.g4574"/>
</dbReference>
<sequence length="892" mass="101616">MRPIEKFFDLYGRFLARHPLPFLIIPFILTMISCFGFLKFSSQDDIWDIYAPLNAKSRYEEKALEQFEYASGAHHYRIQILVDRKDQGNLLNPASLSEIALINKLIIENSTIPEGSKFYTYPEICGVYCNESNAIVLGFLQAIIHTNSESANFVLTYPNAQALQNRIFLGYSLGNLHMTKRHNFDIVDGFKLFILHYMVDLRLPRGRQIRDNFEAELRVLFARATLESKNLNYALLSRTRELEEQRQISIVAIPYLGLTGIVLTLFMLITLVNFPLYKSQHIEAIFGVISPAMSLITTFGFLWSIEIPFSNILTVVPFLVMTIGIDDAFLILAGWRFSNKKSDLESRVGEAMSKSGASISVTSITDVLCFATGLISQMPVVRLFCLYTTVALTMDFIYQVTFFAAAVVFCGRRKIQQEEADRLNKKELLSGSSSAHSYVYKLKESLFNSWKCSKVADGSAFENVFKTSGKFEITKENGVNNGAIVKDEKKKDGWLRQFIEFLHHPLVKITILILFLTHIVASSYLCTLVNTDFDMENLYLKESPLTEISQKMQKFVLNEAFVVNFALTNMGSFENTRRRKQFNSMIMDLENIPKFGMGDQGTGLWTRDYEQTVSFWNPDDHDSMWEPVELLKNYRAFRLDEKFILTKTNEKGEEVINSFFWYITYHNMNSFLDVEFLLEQRRSIIRQYSQLFNVSSHHPLEKVPTESAASAPVNFIQTATSAIILMSVLVLLFVMNIEAMISVVISIVSVSCGTVAYLHLWDVRLDAVSLISMLMSIGFSVDYSAHICYHYFTNIMTDVPSNSISVIVGNSFNPVSMKQKSKIRGCLSLSGTQDTRERLHHTFKGVGWPVIQAGLSTVLGMVPLFFVDAYVVAVFWKTIVLISSNCYKIHMK</sequence>
<keyword evidence="5 7" id="KW-0472">Membrane</keyword>
<feature type="transmembrane region" description="Helical" evidence="7">
    <location>
        <begin position="311"/>
        <end position="335"/>
    </location>
</feature>
<evidence type="ECO:0000259" key="8">
    <source>
        <dbReference type="PROSITE" id="PS50156"/>
    </source>
</evidence>
<dbReference type="AlphaFoldDB" id="A0A914BX12"/>
<feature type="transmembrane region" description="Helical" evidence="7">
    <location>
        <begin position="284"/>
        <end position="305"/>
    </location>
</feature>
<dbReference type="PROSITE" id="PS51257">
    <property type="entry name" value="PROKAR_LIPOPROTEIN"/>
    <property type="match status" value="1"/>
</dbReference>
<evidence type="ECO:0000256" key="6">
    <source>
        <dbReference type="ARBA" id="ARBA00023180"/>
    </source>
</evidence>
<keyword evidence="6" id="KW-0325">Glycoprotein</keyword>
<dbReference type="GO" id="GO:0005886">
    <property type="term" value="C:plasma membrane"/>
    <property type="evidence" value="ECO:0007669"/>
    <property type="project" value="TreeGrafter"/>
</dbReference>
<evidence type="ECO:0000256" key="5">
    <source>
        <dbReference type="ARBA" id="ARBA00023136"/>
    </source>
</evidence>
<feature type="transmembrane region" description="Helical" evidence="7">
    <location>
        <begin position="741"/>
        <end position="761"/>
    </location>
</feature>
<accession>A0A914BX12</accession>
<comment type="similarity">
    <text evidence="2">Belongs to the patched family.</text>
</comment>
<evidence type="ECO:0000256" key="2">
    <source>
        <dbReference type="ARBA" id="ARBA00005585"/>
    </source>
</evidence>
<feature type="transmembrane region" description="Helical" evidence="7">
    <location>
        <begin position="381"/>
        <end position="409"/>
    </location>
</feature>
<evidence type="ECO:0000256" key="7">
    <source>
        <dbReference type="SAM" id="Phobius"/>
    </source>
</evidence>
<feature type="transmembrane region" description="Helical" evidence="7">
    <location>
        <begin position="767"/>
        <end position="792"/>
    </location>
</feature>
<dbReference type="SUPFAM" id="SSF82866">
    <property type="entry name" value="Multidrug efflux transporter AcrB transmembrane domain"/>
    <property type="match status" value="2"/>
</dbReference>
<feature type="transmembrane region" description="Helical" evidence="7">
    <location>
        <begin position="715"/>
        <end position="734"/>
    </location>
</feature>
<dbReference type="Gene3D" id="1.20.1640.10">
    <property type="entry name" value="Multidrug efflux transporter AcrB transmembrane domain"/>
    <property type="match status" value="2"/>
</dbReference>
<evidence type="ECO:0000313" key="10">
    <source>
        <dbReference type="WBParaSite" id="ACRNAN_Path_1180.g4574.t1"/>
    </source>
</evidence>
<reference evidence="10" key="1">
    <citation type="submission" date="2022-11" db="UniProtKB">
        <authorList>
            <consortium name="WormBaseParasite"/>
        </authorList>
    </citation>
    <scope>IDENTIFICATION</scope>
</reference>
<dbReference type="GO" id="GO:0030659">
    <property type="term" value="C:cytoplasmic vesicle membrane"/>
    <property type="evidence" value="ECO:0007669"/>
    <property type="project" value="TreeGrafter"/>
</dbReference>
<feature type="transmembrane region" description="Helical" evidence="7">
    <location>
        <begin position="252"/>
        <end position="272"/>
    </location>
</feature>
<evidence type="ECO:0000256" key="4">
    <source>
        <dbReference type="ARBA" id="ARBA00022989"/>
    </source>
</evidence>
<organism evidence="9 10">
    <name type="scientific">Acrobeloides nanus</name>
    <dbReference type="NCBI Taxonomy" id="290746"/>
    <lineage>
        <taxon>Eukaryota</taxon>
        <taxon>Metazoa</taxon>
        <taxon>Ecdysozoa</taxon>
        <taxon>Nematoda</taxon>
        <taxon>Chromadorea</taxon>
        <taxon>Rhabditida</taxon>
        <taxon>Tylenchina</taxon>
        <taxon>Cephalobomorpha</taxon>
        <taxon>Cephaloboidea</taxon>
        <taxon>Cephalobidae</taxon>
        <taxon>Acrobeloides</taxon>
    </lineage>
</organism>
<dbReference type="PANTHER" id="PTHR10796:SF103">
    <property type="entry name" value="SSD DOMAIN-CONTAINING PROTEIN"/>
    <property type="match status" value="1"/>
</dbReference>
<evidence type="ECO:0000313" key="9">
    <source>
        <dbReference type="Proteomes" id="UP000887540"/>
    </source>
</evidence>